<dbReference type="AlphaFoldDB" id="A0A653B181"/>
<name>A0A653B181_ECTOL</name>
<accession>A0A653B181</accession>
<dbReference type="OrthoDB" id="7041946at2"/>
<evidence type="ECO:0000313" key="1">
    <source>
        <dbReference type="EMBL" id="VDN62106.1"/>
    </source>
</evidence>
<sequence length="174" mass="18922">MTSITPTVGRVLHFFPTADYMASRELAFNDPTQPLAAVIAYVHSDYMVNLTVWDQNGEQFGVCSVPLVQEGCDMVAGSFYAQRMPYQKGQAAKNELAARALGNVTQAFDELVKVGCDMASGRDQSVRVFLEKGAVVNVEGIPLELDHHAVVRVLPANVPLIFPPRTARPAESGE</sequence>
<reference evidence="1" key="1">
    <citation type="submission" date="2018-11" db="EMBL/GenBank/DDBJ databases">
        <authorList>
            <consortium name="Genoscope - CEA"/>
            <person name="William W."/>
        </authorList>
    </citation>
    <scope>NUCLEOTIDE SEQUENCE [LARGE SCALE GENOMIC DNA]</scope>
    <source>
        <strain evidence="1">T9AD</strain>
    </source>
</reference>
<proteinExistence type="predicted"/>
<organism evidence="1">
    <name type="scientific">Ectopseudomonas oleovorans</name>
    <name type="common">Pseudomonas oleovorans</name>
    <dbReference type="NCBI Taxonomy" id="301"/>
    <lineage>
        <taxon>Bacteria</taxon>
        <taxon>Pseudomonadati</taxon>
        <taxon>Pseudomonadota</taxon>
        <taxon>Gammaproteobacteria</taxon>
        <taxon>Pseudomonadales</taxon>
        <taxon>Pseudomonadaceae</taxon>
        <taxon>Ectopseudomonas</taxon>
    </lineage>
</organism>
<gene>
    <name evidence="1" type="ORF">POT9AD_1115</name>
</gene>
<dbReference type="EMBL" id="LR130779">
    <property type="protein sequence ID" value="VDN62106.1"/>
    <property type="molecule type" value="Genomic_DNA"/>
</dbReference>
<protein>
    <submittedName>
        <fullName evidence="1">Uncharacterized protein</fullName>
    </submittedName>
</protein>